<evidence type="ECO:0000256" key="7">
    <source>
        <dbReference type="SAM" id="Phobius"/>
    </source>
</evidence>
<gene>
    <name evidence="9" type="ORF">PG999_003179</name>
</gene>
<keyword evidence="5 7" id="KW-0472">Membrane</keyword>
<evidence type="ECO:0000256" key="1">
    <source>
        <dbReference type="ARBA" id="ARBA00004141"/>
    </source>
</evidence>
<feature type="transmembrane region" description="Helical" evidence="7">
    <location>
        <begin position="281"/>
        <end position="300"/>
    </location>
</feature>
<dbReference type="EMBL" id="JAQQWP010000002">
    <property type="protein sequence ID" value="KAK8130799.1"/>
    <property type="molecule type" value="Genomic_DNA"/>
</dbReference>
<sequence length="347" mass="36859">MADHVRNRRTSLLLGLAVFIGGTAMVWAARHITVMCIGRLLQGLASAAVWSVGLALLVDTVGKSEVPVAMGYINIGFSCGTVAGPIVGGVTYSIGGFNTTMGLAVGLLGLDVALRLLLIEKKDLLATTEALVTQADDTDSTDSGPDATTPLLREQRTSATEAREEAAVGDEVTTEFAFETLVKSRRLLVNLTCALIQAVTMSAFEATLPIHLQETSGFNTLITALVFIPLMVPAFFSPIIGLLCERIGNRPIAATGYIICGVMLVLLRFHDRHDTLHEVAGAVDLSFIGVAMCMIMTPVLSDIFDSVEELEEETPGRFGPYGAFAQAYGLFEFSYSAGVLIGPLLGK</sequence>
<comment type="subcellular location">
    <subcellularLocation>
        <location evidence="1">Membrane</location>
        <topology evidence="1">Multi-pass membrane protein</topology>
    </subcellularLocation>
</comment>
<dbReference type="PROSITE" id="PS50850">
    <property type="entry name" value="MFS"/>
    <property type="match status" value="1"/>
</dbReference>
<feature type="transmembrane region" description="Helical" evidence="7">
    <location>
        <begin position="220"/>
        <end position="244"/>
    </location>
</feature>
<evidence type="ECO:0000259" key="8">
    <source>
        <dbReference type="PROSITE" id="PS50850"/>
    </source>
</evidence>
<evidence type="ECO:0000256" key="4">
    <source>
        <dbReference type="ARBA" id="ARBA00022989"/>
    </source>
</evidence>
<reference evidence="9 10" key="1">
    <citation type="submission" date="2023-01" db="EMBL/GenBank/DDBJ databases">
        <title>Analysis of 21 Apiospora genomes using comparative genomics revels a genus with tremendous synthesis potential of carbohydrate active enzymes and secondary metabolites.</title>
        <authorList>
            <person name="Sorensen T."/>
        </authorList>
    </citation>
    <scope>NUCLEOTIDE SEQUENCE [LARGE SCALE GENOMIC DNA]</scope>
    <source>
        <strain evidence="9 10">CBS 117206</strain>
    </source>
</reference>
<feature type="transmembrane region" description="Helical" evidence="7">
    <location>
        <begin position="251"/>
        <end position="269"/>
    </location>
</feature>
<keyword evidence="4 7" id="KW-1133">Transmembrane helix</keyword>
<feature type="compositionally biased region" description="Basic and acidic residues" evidence="6">
    <location>
        <begin position="153"/>
        <end position="165"/>
    </location>
</feature>
<keyword evidence="2" id="KW-0813">Transport</keyword>
<accession>A0AAW0RA87</accession>
<dbReference type="InterPro" id="IPR020846">
    <property type="entry name" value="MFS_dom"/>
</dbReference>
<dbReference type="GO" id="GO:0022857">
    <property type="term" value="F:transmembrane transporter activity"/>
    <property type="evidence" value="ECO:0007669"/>
    <property type="project" value="InterPro"/>
</dbReference>
<dbReference type="GO" id="GO:0016020">
    <property type="term" value="C:membrane"/>
    <property type="evidence" value="ECO:0007669"/>
    <property type="project" value="UniProtKB-SubCell"/>
</dbReference>
<dbReference type="InterPro" id="IPR011701">
    <property type="entry name" value="MFS"/>
</dbReference>
<protein>
    <recommendedName>
        <fullName evidence="8">Major facilitator superfamily (MFS) profile domain-containing protein</fullName>
    </recommendedName>
</protein>
<dbReference type="AlphaFoldDB" id="A0AAW0RA87"/>
<dbReference type="Proteomes" id="UP001392437">
    <property type="component" value="Unassembled WGS sequence"/>
</dbReference>
<feature type="domain" description="Major facilitator superfamily (MFS) profile" evidence="8">
    <location>
        <begin position="1"/>
        <end position="347"/>
    </location>
</feature>
<feature type="transmembrane region" description="Helical" evidence="7">
    <location>
        <begin position="70"/>
        <end position="94"/>
    </location>
</feature>
<dbReference type="PANTHER" id="PTHR23506">
    <property type="entry name" value="GH10249P"/>
    <property type="match status" value="1"/>
</dbReference>
<keyword evidence="10" id="KW-1185">Reference proteome</keyword>
<feature type="transmembrane region" description="Helical" evidence="7">
    <location>
        <begin position="38"/>
        <end position="58"/>
    </location>
</feature>
<proteinExistence type="predicted"/>
<evidence type="ECO:0000256" key="6">
    <source>
        <dbReference type="SAM" id="MobiDB-lite"/>
    </source>
</evidence>
<evidence type="ECO:0000256" key="2">
    <source>
        <dbReference type="ARBA" id="ARBA00022448"/>
    </source>
</evidence>
<dbReference type="InterPro" id="IPR050930">
    <property type="entry name" value="MFS_Vesicular_Transporter"/>
</dbReference>
<dbReference type="Gene3D" id="1.20.1720.10">
    <property type="entry name" value="Multidrug resistance protein D"/>
    <property type="match status" value="1"/>
</dbReference>
<keyword evidence="3 7" id="KW-0812">Transmembrane</keyword>
<organism evidence="9 10">
    <name type="scientific">Apiospora kogelbergensis</name>
    <dbReference type="NCBI Taxonomy" id="1337665"/>
    <lineage>
        <taxon>Eukaryota</taxon>
        <taxon>Fungi</taxon>
        <taxon>Dikarya</taxon>
        <taxon>Ascomycota</taxon>
        <taxon>Pezizomycotina</taxon>
        <taxon>Sordariomycetes</taxon>
        <taxon>Xylariomycetidae</taxon>
        <taxon>Amphisphaeriales</taxon>
        <taxon>Apiosporaceae</taxon>
        <taxon>Apiospora</taxon>
    </lineage>
</organism>
<dbReference type="SUPFAM" id="SSF103473">
    <property type="entry name" value="MFS general substrate transporter"/>
    <property type="match status" value="1"/>
</dbReference>
<feature type="transmembrane region" description="Helical" evidence="7">
    <location>
        <begin position="100"/>
        <end position="118"/>
    </location>
</feature>
<evidence type="ECO:0000313" key="10">
    <source>
        <dbReference type="Proteomes" id="UP001392437"/>
    </source>
</evidence>
<dbReference type="PANTHER" id="PTHR23506:SF23">
    <property type="entry name" value="GH10249P"/>
    <property type="match status" value="1"/>
</dbReference>
<evidence type="ECO:0000256" key="5">
    <source>
        <dbReference type="ARBA" id="ARBA00023136"/>
    </source>
</evidence>
<dbReference type="Gene3D" id="1.20.1250.20">
    <property type="entry name" value="MFS general substrate transporter like domains"/>
    <property type="match status" value="1"/>
</dbReference>
<dbReference type="Pfam" id="PF07690">
    <property type="entry name" value="MFS_1"/>
    <property type="match status" value="1"/>
</dbReference>
<evidence type="ECO:0000313" key="9">
    <source>
        <dbReference type="EMBL" id="KAK8130799.1"/>
    </source>
</evidence>
<name>A0AAW0RA87_9PEZI</name>
<evidence type="ECO:0000256" key="3">
    <source>
        <dbReference type="ARBA" id="ARBA00022692"/>
    </source>
</evidence>
<comment type="caution">
    <text evidence="9">The sequence shown here is derived from an EMBL/GenBank/DDBJ whole genome shotgun (WGS) entry which is preliminary data.</text>
</comment>
<feature type="region of interest" description="Disordered" evidence="6">
    <location>
        <begin position="135"/>
        <end position="165"/>
    </location>
</feature>
<dbReference type="InterPro" id="IPR036259">
    <property type="entry name" value="MFS_trans_sf"/>
</dbReference>